<evidence type="ECO:0000256" key="2">
    <source>
        <dbReference type="ARBA" id="ARBA00022692"/>
    </source>
</evidence>
<keyword evidence="2 5" id="KW-0812">Transmembrane</keyword>
<dbReference type="EMBL" id="NSKD01000002">
    <property type="protein sequence ID" value="PAU81453.1"/>
    <property type="molecule type" value="Genomic_DNA"/>
</dbReference>
<evidence type="ECO:0000313" key="8">
    <source>
        <dbReference type="Proteomes" id="UP000218896"/>
    </source>
</evidence>
<evidence type="ECO:0000256" key="1">
    <source>
        <dbReference type="ARBA" id="ARBA00004141"/>
    </source>
</evidence>
<feature type="domain" description="EamA" evidence="6">
    <location>
        <begin position="6"/>
        <end position="118"/>
    </location>
</feature>
<reference evidence="7 8" key="1">
    <citation type="submission" date="2017-08" db="EMBL/GenBank/DDBJ databases">
        <title>Halovibrio sewagensis sp. nov., isolated from wastewater of high salinity.</title>
        <authorList>
            <person name="Dong X."/>
            <person name="Zhang G."/>
        </authorList>
    </citation>
    <scope>NUCLEOTIDE SEQUENCE [LARGE SCALE GENOMIC DNA]</scope>
    <source>
        <strain evidence="7 8">YL5-2</strain>
    </source>
</reference>
<evidence type="ECO:0000313" key="7">
    <source>
        <dbReference type="EMBL" id="PAU81453.1"/>
    </source>
</evidence>
<dbReference type="Pfam" id="PF00892">
    <property type="entry name" value="EamA"/>
    <property type="match status" value="2"/>
</dbReference>
<feature type="transmembrane region" description="Helical" evidence="5">
    <location>
        <begin position="217"/>
        <end position="236"/>
    </location>
</feature>
<evidence type="ECO:0000256" key="5">
    <source>
        <dbReference type="SAM" id="Phobius"/>
    </source>
</evidence>
<dbReference type="OrthoDB" id="148351at2"/>
<dbReference type="GO" id="GO:0016020">
    <property type="term" value="C:membrane"/>
    <property type="evidence" value="ECO:0007669"/>
    <property type="project" value="UniProtKB-SubCell"/>
</dbReference>
<protein>
    <submittedName>
        <fullName evidence="7">EamA family transporter</fullName>
    </submittedName>
</protein>
<dbReference type="AlphaFoldDB" id="A0A2A2FA83"/>
<comment type="subcellular location">
    <subcellularLocation>
        <location evidence="1">Membrane</location>
        <topology evidence="1">Multi-pass membrane protein</topology>
    </subcellularLocation>
</comment>
<feature type="transmembrane region" description="Helical" evidence="5">
    <location>
        <begin position="102"/>
        <end position="122"/>
    </location>
</feature>
<organism evidence="7 8">
    <name type="scientific">Halovibrio salipaludis</name>
    <dbReference type="NCBI Taxonomy" id="2032626"/>
    <lineage>
        <taxon>Bacteria</taxon>
        <taxon>Pseudomonadati</taxon>
        <taxon>Pseudomonadota</taxon>
        <taxon>Gammaproteobacteria</taxon>
        <taxon>Oceanospirillales</taxon>
        <taxon>Halomonadaceae</taxon>
        <taxon>Halovibrio</taxon>
    </lineage>
</organism>
<feature type="transmembrane region" description="Helical" evidence="5">
    <location>
        <begin position="186"/>
        <end position="205"/>
    </location>
</feature>
<keyword evidence="3 5" id="KW-1133">Transmembrane helix</keyword>
<dbReference type="Gene3D" id="1.10.3730.20">
    <property type="match status" value="1"/>
</dbReference>
<dbReference type="Proteomes" id="UP000218896">
    <property type="component" value="Unassembled WGS sequence"/>
</dbReference>
<feature type="transmembrane region" description="Helical" evidence="5">
    <location>
        <begin position="47"/>
        <end position="71"/>
    </location>
</feature>
<dbReference type="PANTHER" id="PTHR22911:SF6">
    <property type="entry name" value="SOLUTE CARRIER FAMILY 35 MEMBER G1"/>
    <property type="match status" value="1"/>
</dbReference>
<dbReference type="InterPro" id="IPR000620">
    <property type="entry name" value="EamA_dom"/>
</dbReference>
<evidence type="ECO:0000256" key="4">
    <source>
        <dbReference type="ARBA" id="ARBA00023136"/>
    </source>
</evidence>
<proteinExistence type="predicted"/>
<evidence type="ECO:0000259" key="6">
    <source>
        <dbReference type="Pfam" id="PF00892"/>
    </source>
</evidence>
<feature type="transmembrane region" description="Helical" evidence="5">
    <location>
        <begin position="128"/>
        <end position="148"/>
    </location>
</feature>
<dbReference type="PANTHER" id="PTHR22911">
    <property type="entry name" value="ACYL-MALONYL CONDENSING ENZYME-RELATED"/>
    <property type="match status" value="1"/>
</dbReference>
<feature type="transmembrane region" description="Helical" evidence="5">
    <location>
        <begin position="16"/>
        <end position="35"/>
    </location>
</feature>
<sequence length="261" mass="28151">MGAQVKALAPELDNTMLVFARNALGLSIILPIMLWRQGPDCLRTTNLRFHVVRGVVGVSAMYCYFFSLGGLALTEAVLLKLTSPFFIPLIAFLWLGERTSLWALMTIVLGFCGVVVLLQPGHAGMQDVLFVTAGVSGAVLGGTAKVAIRRMGTREPSARIVVYFGIVATTVSAPAALLNWEWPTLWQWLGLVSIAACATAAQMLITTAYRIAPAGRIGQFTYSSVVFAALLGWLIWSEPFTLNQAIGCVFIVGAGLLNMRR</sequence>
<keyword evidence="8" id="KW-1185">Reference proteome</keyword>
<gene>
    <name evidence="7" type="ORF">CK501_06845</name>
</gene>
<feature type="transmembrane region" description="Helical" evidence="5">
    <location>
        <begin position="242"/>
        <end position="259"/>
    </location>
</feature>
<dbReference type="InterPro" id="IPR037185">
    <property type="entry name" value="EmrE-like"/>
</dbReference>
<feature type="transmembrane region" description="Helical" evidence="5">
    <location>
        <begin position="160"/>
        <end position="180"/>
    </location>
</feature>
<name>A0A2A2FA83_9GAMM</name>
<feature type="domain" description="EamA" evidence="6">
    <location>
        <begin position="133"/>
        <end position="257"/>
    </location>
</feature>
<feature type="transmembrane region" description="Helical" evidence="5">
    <location>
        <begin position="77"/>
        <end position="95"/>
    </location>
</feature>
<dbReference type="SUPFAM" id="SSF103481">
    <property type="entry name" value="Multidrug resistance efflux transporter EmrE"/>
    <property type="match status" value="2"/>
</dbReference>
<evidence type="ECO:0000256" key="3">
    <source>
        <dbReference type="ARBA" id="ARBA00022989"/>
    </source>
</evidence>
<keyword evidence="4 5" id="KW-0472">Membrane</keyword>
<accession>A0A2A2FA83</accession>
<comment type="caution">
    <text evidence="7">The sequence shown here is derived from an EMBL/GenBank/DDBJ whole genome shotgun (WGS) entry which is preliminary data.</text>
</comment>